<dbReference type="InterPro" id="IPR001881">
    <property type="entry name" value="EGF-like_Ca-bd_dom"/>
</dbReference>
<dbReference type="PROSITE" id="PS01186">
    <property type="entry name" value="EGF_2"/>
    <property type="match status" value="3"/>
</dbReference>
<dbReference type="Proteomes" id="UP001159405">
    <property type="component" value="Unassembled WGS sequence"/>
</dbReference>
<dbReference type="SMART" id="SM00179">
    <property type="entry name" value="EGF_CA"/>
    <property type="match status" value="2"/>
</dbReference>
<feature type="disulfide bond" evidence="2">
    <location>
        <begin position="137"/>
        <end position="146"/>
    </location>
</feature>
<dbReference type="CDD" id="cd00054">
    <property type="entry name" value="EGF_CA"/>
    <property type="match status" value="1"/>
</dbReference>
<comment type="caution">
    <text evidence="2">Lacks conserved residue(s) required for the propagation of feature annotation.</text>
</comment>
<gene>
    <name evidence="4" type="ORF">PLOB_00020872</name>
</gene>
<organism evidence="4 5">
    <name type="scientific">Porites lobata</name>
    <dbReference type="NCBI Taxonomy" id="104759"/>
    <lineage>
        <taxon>Eukaryota</taxon>
        <taxon>Metazoa</taxon>
        <taxon>Cnidaria</taxon>
        <taxon>Anthozoa</taxon>
        <taxon>Hexacorallia</taxon>
        <taxon>Scleractinia</taxon>
        <taxon>Fungiina</taxon>
        <taxon>Poritidae</taxon>
        <taxon>Porites</taxon>
    </lineage>
</organism>
<feature type="disulfide bond" evidence="2">
    <location>
        <begin position="95"/>
        <end position="104"/>
    </location>
</feature>
<dbReference type="EMBL" id="CALNXK010000242">
    <property type="protein sequence ID" value="CAH3178609.1"/>
    <property type="molecule type" value="Genomic_DNA"/>
</dbReference>
<dbReference type="PANTHER" id="PTHR24033">
    <property type="entry name" value="EGF-LIKE DOMAIN-CONTAINING PROTEIN"/>
    <property type="match status" value="1"/>
</dbReference>
<dbReference type="InterPro" id="IPR000742">
    <property type="entry name" value="EGF"/>
</dbReference>
<sequence length="452" mass="50340">LCLFGFSDYPRDIPCTEDRHCATFYDPCASNPCSAEGTEKCVRGPKGGHACICKERYGGPLCENKIHPCDYENPCFGQATCVKHPVDRERFSCSCQLGWMGTRCEYRSQDGDTCTTSGHCNNRGQCLKRSSRRTCHCSFGYHGVHCRHTVDMDDCLVRPCKEGGQCINHQDGYNCFCKFGRAGKQCHNVIDFVDCSNHCLNGGRCDSDLTGSPVCRCQKGYGGDFCTVRDVSKYRRYKGGTICKSQSKGWLQFRSLLGRWFLMALKNNTYNPPDACVQLSFVDEAKDLKNVRPRNGSLAIRYMAKRNDTSSHHKIEKVTIDETRSIVYPLVGDVGENGIRGGGGGAGEAANGTVGLMITGRLVRLYAFPLTKLATHDEQTIDFGVVYSSENFLVLHSCIQDKTHGHFDSLLVLGREKDDTVKLAIVLQEVYKELPYVAGNMVMVERDEDCKD</sequence>
<dbReference type="PROSITE" id="PS50026">
    <property type="entry name" value="EGF_3"/>
    <property type="match status" value="5"/>
</dbReference>
<proteinExistence type="predicted"/>
<keyword evidence="5" id="KW-1185">Reference proteome</keyword>
<accession>A0ABN8RGS3</accession>
<keyword evidence="1 2" id="KW-1015">Disulfide bond</keyword>
<feature type="disulfide bond" evidence="2">
    <location>
        <begin position="217"/>
        <end position="226"/>
    </location>
</feature>
<dbReference type="Gene3D" id="2.10.25.10">
    <property type="entry name" value="Laminin"/>
    <property type="match status" value="4"/>
</dbReference>
<dbReference type="Pfam" id="PF00008">
    <property type="entry name" value="EGF"/>
    <property type="match status" value="2"/>
</dbReference>
<dbReference type="InterPro" id="IPR018097">
    <property type="entry name" value="EGF_Ca-bd_CS"/>
</dbReference>
<dbReference type="PROSITE" id="PS00022">
    <property type="entry name" value="EGF_1"/>
    <property type="match status" value="5"/>
</dbReference>
<feature type="domain" description="EGF-like" evidence="3">
    <location>
        <begin position="24"/>
        <end position="63"/>
    </location>
</feature>
<dbReference type="PROSITE" id="PS00010">
    <property type="entry name" value="ASX_HYDROXYL"/>
    <property type="match status" value="1"/>
</dbReference>
<protein>
    <recommendedName>
        <fullName evidence="3">EGF-like domain-containing protein</fullName>
    </recommendedName>
</protein>
<keyword evidence="2" id="KW-0245">EGF-like domain</keyword>
<dbReference type="SUPFAM" id="SSF57196">
    <property type="entry name" value="EGF/Laminin"/>
    <property type="match status" value="4"/>
</dbReference>
<comment type="caution">
    <text evidence="4">The sequence shown here is derived from an EMBL/GenBank/DDBJ whole genome shotgun (WGS) entry which is preliminary data.</text>
</comment>
<feature type="domain" description="EGF-like" evidence="3">
    <location>
        <begin position="65"/>
        <end position="105"/>
    </location>
</feature>
<feature type="domain" description="EGF-like" evidence="3">
    <location>
        <begin position="110"/>
        <end position="147"/>
    </location>
</feature>
<feature type="disulfide bond" evidence="2">
    <location>
        <begin position="195"/>
        <end position="205"/>
    </location>
</feature>
<feature type="domain" description="EGF-like" evidence="3">
    <location>
        <begin position="191"/>
        <end position="227"/>
    </location>
</feature>
<evidence type="ECO:0000313" key="4">
    <source>
        <dbReference type="EMBL" id="CAH3178609.1"/>
    </source>
</evidence>
<reference evidence="4 5" key="1">
    <citation type="submission" date="2022-05" db="EMBL/GenBank/DDBJ databases">
        <authorList>
            <consortium name="Genoscope - CEA"/>
            <person name="William W."/>
        </authorList>
    </citation>
    <scope>NUCLEOTIDE SEQUENCE [LARGE SCALE GENOMIC DNA]</scope>
</reference>
<feature type="disulfide bond" evidence="2">
    <location>
        <begin position="177"/>
        <end position="186"/>
    </location>
</feature>
<evidence type="ECO:0000256" key="2">
    <source>
        <dbReference type="PROSITE-ProRule" id="PRU00076"/>
    </source>
</evidence>
<evidence type="ECO:0000256" key="1">
    <source>
        <dbReference type="ARBA" id="ARBA00023157"/>
    </source>
</evidence>
<feature type="disulfide bond" evidence="2">
    <location>
        <begin position="53"/>
        <end position="62"/>
    </location>
</feature>
<dbReference type="SMART" id="SM00181">
    <property type="entry name" value="EGF"/>
    <property type="match status" value="5"/>
</dbReference>
<name>A0ABN8RGS3_9CNID</name>
<dbReference type="InterPro" id="IPR051830">
    <property type="entry name" value="NOTCH_homolog"/>
</dbReference>
<feature type="domain" description="EGF-like" evidence="3">
    <location>
        <begin position="151"/>
        <end position="187"/>
    </location>
</feature>
<feature type="non-terminal residue" evidence="4">
    <location>
        <position position="1"/>
    </location>
</feature>
<evidence type="ECO:0000259" key="3">
    <source>
        <dbReference type="PROSITE" id="PS50026"/>
    </source>
</evidence>
<dbReference type="PANTHER" id="PTHR24033:SF151">
    <property type="entry name" value="NOTCH 2"/>
    <property type="match status" value="1"/>
</dbReference>
<dbReference type="PROSITE" id="PS01187">
    <property type="entry name" value="EGF_CA"/>
    <property type="match status" value="1"/>
</dbReference>
<dbReference type="InterPro" id="IPR000152">
    <property type="entry name" value="EGF-type_Asp/Asn_hydroxyl_site"/>
</dbReference>
<evidence type="ECO:0000313" key="5">
    <source>
        <dbReference type="Proteomes" id="UP001159405"/>
    </source>
</evidence>